<feature type="compositionally biased region" description="Basic and acidic residues" evidence="3">
    <location>
        <begin position="1"/>
        <end position="18"/>
    </location>
</feature>
<feature type="domain" description="C-type lectin" evidence="4">
    <location>
        <begin position="158"/>
        <end position="275"/>
    </location>
</feature>
<evidence type="ECO:0000259" key="4">
    <source>
        <dbReference type="PROSITE" id="PS50041"/>
    </source>
</evidence>
<dbReference type="EMBL" id="AKHW03002898">
    <property type="protein sequence ID" value="KYO37028.1"/>
    <property type="molecule type" value="Genomic_DNA"/>
</dbReference>
<comment type="caution">
    <text evidence="5">The sequence shown here is derived from an EMBL/GenBank/DDBJ whole genome shotgun (WGS) entry which is preliminary data.</text>
</comment>
<dbReference type="InterPro" id="IPR001304">
    <property type="entry name" value="C-type_lectin-like"/>
</dbReference>
<dbReference type="InterPro" id="IPR016187">
    <property type="entry name" value="CTDL_fold"/>
</dbReference>
<dbReference type="InterPro" id="IPR018378">
    <property type="entry name" value="C-type_lectin_CS"/>
</dbReference>
<dbReference type="PhylomeDB" id="A0A151NJR0"/>
<dbReference type="PROSITE" id="PS50041">
    <property type="entry name" value="C_TYPE_LECTIN_2"/>
    <property type="match status" value="1"/>
</dbReference>
<evidence type="ECO:0000256" key="1">
    <source>
        <dbReference type="ARBA" id="ARBA00022734"/>
    </source>
</evidence>
<evidence type="ECO:0000256" key="3">
    <source>
        <dbReference type="SAM" id="MobiDB-lite"/>
    </source>
</evidence>
<protein>
    <submittedName>
        <fullName evidence="5">Asialoglycoprotein receptor 1 isoform A</fullName>
    </submittedName>
</protein>
<feature type="region of interest" description="Disordered" evidence="3">
    <location>
        <begin position="1"/>
        <end position="28"/>
    </location>
</feature>
<keyword evidence="2" id="KW-1015">Disulfide bond</keyword>
<dbReference type="Proteomes" id="UP000050525">
    <property type="component" value="Unassembled WGS sequence"/>
</dbReference>
<keyword evidence="1" id="KW-0430">Lectin</keyword>
<dbReference type="PANTHER" id="PTHR22803">
    <property type="entry name" value="MANNOSE, PHOSPHOLIPASE, LECTIN RECEPTOR RELATED"/>
    <property type="match status" value="1"/>
</dbReference>
<accession>A0A151NJR0</accession>
<proteinExistence type="predicted"/>
<keyword evidence="6" id="KW-1185">Reference proteome</keyword>
<dbReference type="InterPro" id="IPR016186">
    <property type="entry name" value="C-type_lectin-like/link_sf"/>
</dbReference>
<evidence type="ECO:0000256" key="2">
    <source>
        <dbReference type="ARBA" id="ARBA00023157"/>
    </source>
</evidence>
<dbReference type="SMART" id="SM00034">
    <property type="entry name" value="CLECT"/>
    <property type="match status" value="1"/>
</dbReference>
<dbReference type="CDD" id="cd03590">
    <property type="entry name" value="CLECT_DC-SIGN_like"/>
    <property type="match status" value="1"/>
</dbReference>
<dbReference type="AlphaFoldDB" id="A0A151NJR0"/>
<dbReference type="InterPro" id="IPR050111">
    <property type="entry name" value="C-type_lectin/snaclec_domain"/>
</dbReference>
<evidence type="ECO:0000313" key="6">
    <source>
        <dbReference type="Proteomes" id="UP000050525"/>
    </source>
</evidence>
<dbReference type="InterPro" id="IPR033989">
    <property type="entry name" value="CD209-like_CTLD"/>
</dbReference>
<dbReference type="eggNOG" id="KOG4297">
    <property type="taxonomic scope" value="Eukaryota"/>
</dbReference>
<dbReference type="Gene3D" id="3.10.100.10">
    <property type="entry name" value="Mannose-Binding Protein A, subunit A"/>
    <property type="match status" value="1"/>
</dbReference>
<keyword evidence="5" id="KW-0675">Receptor</keyword>
<dbReference type="SUPFAM" id="SSF56436">
    <property type="entry name" value="C-type lectin-like"/>
    <property type="match status" value="1"/>
</dbReference>
<reference evidence="5 6" key="1">
    <citation type="journal article" date="2012" name="Genome Biol.">
        <title>Sequencing three crocodilian genomes to illuminate the evolution of archosaurs and amniotes.</title>
        <authorList>
            <person name="St John J.A."/>
            <person name="Braun E.L."/>
            <person name="Isberg S.R."/>
            <person name="Miles L.G."/>
            <person name="Chong A.Y."/>
            <person name="Gongora J."/>
            <person name="Dalzell P."/>
            <person name="Moran C."/>
            <person name="Bed'hom B."/>
            <person name="Abzhanov A."/>
            <person name="Burgess S.C."/>
            <person name="Cooksey A.M."/>
            <person name="Castoe T.A."/>
            <person name="Crawford N.G."/>
            <person name="Densmore L.D."/>
            <person name="Drew J.C."/>
            <person name="Edwards S.V."/>
            <person name="Faircloth B.C."/>
            <person name="Fujita M.K."/>
            <person name="Greenwold M.J."/>
            <person name="Hoffmann F.G."/>
            <person name="Howard J.M."/>
            <person name="Iguchi T."/>
            <person name="Janes D.E."/>
            <person name="Khan S.Y."/>
            <person name="Kohno S."/>
            <person name="de Koning A.J."/>
            <person name="Lance S.L."/>
            <person name="McCarthy F.M."/>
            <person name="McCormack J.E."/>
            <person name="Merchant M.E."/>
            <person name="Peterson D.G."/>
            <person name="Pollock D.D."/>
            <person name="Pourmand N."/>
            <person name="Raney B.J."/>
            <person name="Roessler K.A."/>
            <person name="Sanford J.R."/>
            <person name="Sawyer R.H."/>
            <person name="Schmidt C.J."/>
            <person name="Triplett E.W."/>
            <person name="Tuberville T.D."/>
            <person name="Venegas-Anaya M."/>
            <person name="Howard J.T."/>
            <person name="Jarvis E.D."/>
            <person name="Guillette L.J.Jr."/>
            <person name="Glenn T.C."/>
            <person name="Green R.E."/>
            <person name="Ray D.A."/>
        </authorList>
    </citation>
    <scope>NUCLEOTIDE SEQUENCE [LARGE SCALE GENOMIC DNA]</scope>
    <source>
        <strain evidence="5">KSC_2009_1</strain>
    </source>
</reference>
<dbReference type="PROSITE" id="PS00615">
    <property type="entry name" value="C_TYPE_LECTIN_1"/>
    <property type="match status" value="1"/>
</dbReference>
<gene>
    <name evidence="5" type="primary">ASGR1</name>
    <name evidence="5" type="ORF">Y1Q_0020739</name>
</gene>
<sequence length="280" mass="31228">MAKDYPDFQPLDVHEELGPRLPAGPSPSRAMACTRLLPPSRLALLALVLGLGLSLGSIALSVRSSHLGEEQQVLQGMLQALNDTGHSLAHRLGQLEHTLARLEVAQGQDRAHAQEGQADATAQLRGLRSQLNAFGCDLQALKSNASRRECCPAGWDRFALSCYFFSRERRPWPEAEQWCRALGARLVVINTPAEQQFVQQHTIPTFTWIGLSDAKGKWEWVDGTPYILDPRQWQPGQPDDWTEHGLGGGEDCAHLHDNGRWNDDHCSRPYKWVCEEDVTL</sequence>
<dbReference type="GO" id="GO:0030246">
    <property type="term" value="F:carbohydrate binding"/>
    <property type="evidence" value="ECO:0007669"/>
    <property type="project" value="UniProtKB-KW"/>
</dbReference>
<dbReference type="Pfam" id="PF00059">
    <property type="entry name" value="Lectin_C"/>
    <property type="match status" value="1"/>
</dbReference>
<name>A0A151NJR0_ALLMI</name>
<organism evidence="5 6">
    <name type="scientific">Alligator mississippiensis</name>
    <name type="common">American alligator</name>
    <dbReference type="NCBI Taxonomy" id="8496"/>
    <lineage>
        <taxon>Eukaryota</taxon>
        <taxon>Metazoa</taxon>
        <taxon>Chordata</taxon>
        <taxon>Craniata</taxon>
        <taxon>Vertebrata</taxon>
        <taxon>Euteleostomi</taxon>
        <taxon>Archelosauria</taxon>
        <taxon>Archosauria</taxon>
        <taxon>Crocodylia</taxon>
        <taxon>Alligatoridae</taxon>
        <taxon>Alligatorinae</taxon>
        <taxon>Alligator</taxon>
    </lineage>
</organism>
<evidence type="ECO:0000313" key="5">
    <source>
        <dbReference type="EMBL" id="KYO37028.1"/>
    </source>
</evidence>